<evidence type="ECO:0000313" key="2">
    <source>
        <dbReference type="EMBL" id="NEW47396.1"/>
    </source>
</evidence>
<reference evidence="4 5" key="1">
    <citation type="submission" date="2020-01" db="EMBL/GenBank/DDBJ databases">
        <title>Genetics and antimicrobial susceptibilities of Nocardia species isolated from the soil; a comparison with species isolated from humans.</title>
        <authorList>
            <person name="Carrasco G."/>
            <person name="Monzon S."/>
            <person name="Sansegundo M."/>
            <person name="Garcia E."/>
            <person name="Garrido N."/>
            <person name="Medina M.J."/>
            <person name="Villalon P."/>
            <person name="Ramirez-Arocha A.C."/>
            <person name="Jimenez P."/>
            <person name="Cuesta I."/>
            <person name="Valdezate S."/>
        </authorList>
    </citation>
    <scope>NUCLEOTIDE SEQUENCE [LARGE SCALE GENOMIC DNA]</scope>
    <source>
        <strain evidence="2 4">CNM20110639</strain>
        <strain evidence="3 5">CNM20110649</strain>
    </source>
</reference>
<evidence type="ECO:0000256" key="1">
    <source>
        <dbReference type="SAM" id="Phobius"/>
    </source>
</evidence>
<evidence type="ECO:0000313" key="5">
    <source>
        <dbReference type="Proteomes" id="UP000470876"/>
    </source>
</evidence>
<feature type="transmembrane region" description="Helical" evidence="1">
    <location>
        <begin position="58"/>
        <end position="77"/>
    </location>
</feature>
<comment type="caution">
    <text evidence="2">The sequence shown here is derived from an EMBL/GenBank/DDBJ whole genome shotgun (WGS) entry which is preliminary data.</text>
</comment>
<feature type="transmembrane region" description="Helical" evidence="1">
    <location>
        <begin position="139"/>
        <end position="160"/>
    </location>
</feature>
<accession>A0A6P1D9M0</accession>
<feature type="transmembrane region" description="Helical" evidence="1">
    <location>
        <begin position="97"/>
        <end position="119"/>
    </location>
</feature>
<protein>
    <submittedName>
        <fullName evidence="2">Uncharacterized protein</fullName>
    </submittedName>
</protein>
<proteinExistence type="predicted"/>
<feature type="transmembrane region" description="Helical" evidence="1">
    <location>
        <begin position="203"/>
        <end position="223"/>
    </location>
</feature>
<gene>
    <name evidence="2" type="ORF">GV789_23545</name>
    <name evidence="3" type="ORF">GV794_25690</name>
</gene>
<dbReference type="Proteomes" id="UP000468928">
    <property type="component" value="Unassembled WGS sequence"/>
</dbReference>
<dbReference type="EMBL" id="JAAGUX010000073">
    <property type="protein sequence ID" value="NEW59006.1"/>
    <property type="molecule type" value="Genomic_DNA"/>
</dbReference>
<dbReference type="AlphaFoldDB" id="A0A6P1D9M0"/>
<dbReference type="Proteomes" id="UP000470876">
    <property type="component" value="Unassembled WGS sequence"/>
</dbReference>
<dbReference type="EMBL" id="JAAGUZ010000082">
    <property type="protein sequence ID" value="NEW47396.1"/>
    <property type="molecule type" value="Genomic_DNA"/>
</dbReference>
<keyword evidence="1" id="KW-0812">Transmembrane</keyword>
<evidence type="ECO:0000313" key="3">
    <source>
        <dbReference type="EMBL" id="NEW59006.1"/>
    </source>
</evidence>
<sequence>MSYSPGPGDTRGQVPPLTDNAQVAVELLRDASQFKWYVIPLLLIVIYIYSVEVERRNWNVLFAGLALWGMDWFNEIWNALVFHATGRAPVWAAIGPTAYQILIGLNIEICFMFAIMGIAAAKMLPPRDTRIFGLPNRPILIAANSAAAVGVEVLLNKAGVLSWEWSWWQPGFPFLIWLIGYVPFFAVCFFVHDLPTVRAKAWTVGAIFGVNAVALIAFGAAGWL</sequence>
<keyword evidence="5" id="KW-1185">Reference proteome</keyword>
<organism evidence="2 4">
    <name type="scientific">Nocardia cyriacigeorgica</name>
    <dbReference type="NCBI Taxonomy" id="135487"/>
    <lineage>
        <taxon>Bacteria</taxon>
        <taxon>Bacillati</taxon>
        <taxon>Actinomycetota</taxon>
        <taxon>Actinomycetes</taxon>
        <taxon>Mycobacteriales</taxon>
        <taxon>Nocardiaceae</taxon>
        <taxon>Nocardia</taxon>
    </lineage>
</organism>
<keyword evidence="1" id="KW-1133">Transmembrane helix</keyword>
<feature type="transmembrane region" description="Helical" evidence="1">
    <location>
        <begin position="34"/>
        <end position="51"/>
    </location>
</feature>
<name>A0A6P1D9M0_9NOCA</name>
<evidence type="ECO:0000313" key="4">
    <source>
        <dbReference type="Proteomes" id="UP000468928"/>
    </source>
</evidence>
<feature type="transmembrane region" description="Helical" evidence="1">
    <location>
        <begin position="172"/>
        <end position="191"/>
    </location>
</feature>
<keyword evidence="1" id="KW-0472">Membrane</keyword>